<keyword evidence="3" id="KW-1185">Reference proteome</keyword>
<feature type="non-terminal residue" evidence="2">
    <location>
        <position position="1"/>
    </location>
</feature>
<evidence type="ECO:0000313" key="2">
    <source>
        <dbReference type="EMBL" id="CAK0790341.1"/>
    </source>
</evidence>
<evidence type="ECO:0000256" key="1">
    <source>
        <dbReference type="SAM" id="MobiDB-lite"/>
    </source>
</evidence>
<dbReference type="Proteomes" id="UP001189429">
    <property type="component" value="Unassembled WGS sequence"/>
</dbReference>
<dbReference type="EMBL" id="CAUYUJ010000403">
    <property type="protein sequence ID" value="CAK0790341.1"/>
    <property type="molecule type" value="Genomic_DNA"/>
</dbReference>
<name>A0ABN9PBX4_9DINO</name>
<gene>
    <name evidence="2" type="ORF">PCOR1329_LOCUS1637</name>
</gene>
<evidence type="ECO:0000313" key="3">
    <source>
        <dbReference type="Proteomes" id="UP001189429"/>
    </source>
</evidence>
<feature type="non-terminal residue" evidence="2">
    <location>
        <position position="384"/>
    </location>
</feature>
<proteinExistence type="predicted"/>
<reference evidence="2" key="1">
    <citation type="submission" date="2023-10" db="EMBL/GenBank/DDBJ databases">
        <authorList>
            <person name="Chen Y."/>
            <person name="Shah S."/>
            <person name="Dougan E. K."/>
            <person name="Thang M."/>
            <person name="Chan C."/>
        </authorList>
    </citation>
    <scope>NUCLEOTIDE SEQUENCE [LARGE SCALE GENOMIC DNA]</scope>
</reference>
<organism evidence="2 3">
    <name type="scientific">Prorocentrum cordatum</name>
    <dbReference type="NCBI Taxonomy" id="2364126"/>
    <lineage>
        <taxon>Eukaryota</taxon>
        <taxon>Sar</taxon>
        <taxon>Alveolata</taxon>
        <taxon>Dinophyceae</taxon>
        <taxon>Prorocentrales</taxon>
        <taxon>Prorocentraceae</taxon>
        <taxon>Prorocentrum</taxon>
    </lineage>
</organism>
<comment type="caution">
    <text evidence="2">The sequence shown here is derived from an EMBL/GenBank/DDBJ whole genome shotgun (WGS) entry which is preliminary data.</text>
</comment>
<protein>
    <submittedName>
        <fullName evidence="2">Uncharacterized protein</fullName>
    </submittedName>
</protein>
<sequence length="384" mass="42391">EVPEGSPHAARHARQLYRTRLAEGAPRVPSGSDQTAPDGVPLSQMFSEGNGGEMRQSWHGYPKGYAQLLYSPSYFAVADMSIDTKNRDHPTVRALGPLPKAAYGGAAPADQEYSGLLECPCTDRIDRAQWKPFPASRCPAQPTSDLGFIHNPTCQADTYVGGIMCCDGGNILLDKDQNPWQDDIMTYYLKFRFYFQEYTPGSHLNLQRLYWQTEVAAGEYDIVQCDPGTPPSQCVYTITSRWSVRQMGETCSTSEGGACTGLTSADPAETAGVELIYAGPHCHAPSCLSMELYHANTGKLLCHMDAQYGASDELYDEKGYVHLPPCLWGHEDGLPKPLLLGLDDELLSIKRNNNTYYHYGDMASWQMRGVVVPKASSEKVRNIQ</sequence>
<feature type="region of interest" description="Disordered" evidence="1">
    <location>
        <begin position="19"/>
        <end position="54"/>
    </location>
</feature>
<accession>A0ABN9PBX4</accession>